<proteinExistence type="inferred from homology"/>
<comment type="subunit">
    <text evidence="6">Homotetramer.</text>
</comment>
<dbReference type="CDD" id="cd01171">
    <property type="entry name" value="YXKO-related"/>
    <property type="match status" value="1"/>
</dbReference>
<dbReference type="HAMAP" id="MF_01965">
    <property type="entry name" value="NADHX_dehydratase"/>
    <property type="match status" value="1"/>
</dbReference>
<dbReference type="Proteomes" id="UP000244893">
    <property type="component" value="Unassembled WGS sequence"/>
</dbReference>
<dbReference type="Pfam" id="PF01256">
    <property type="entry name" value="Carb_kinase"/>
    <property type="match status" value="1"/>
</dbReference>
<comment type="function">
    <text evidence="6">Catalyzes the dehydration of the S-form of NAD(P)HX at the expense of ADP, which is converted to AMP. Together with NAD(P)HX epimerase, which catalyzes the epimerization of the S- and R-forms, the enzyme allows the repair of both epimers of NAD(P)HX, a damaged form of NAD(P)H that is a result of enzymatic or heat-dependent hydration.</text>
</comment>
<comment type="similarity">
    <text evidence="6">Belongs to the NnrD/CARKD family.</text>
</comment>
<feature type="domain" description="YjeF C-terminal" evidence="8">
    <location>
        <begin position="35"/>
        <end position="312"/>
    </location>
</feature>
<accession>A0A2V1HU16</accession>
<keyword evidence="4 6" id="KW-0520">NAD</keyword>
<feature type="binding site" evidence="6">
    <location>
        <position position="252"/>
    </location>
    <ligand>
        <name>AMP</name>
        <dbReference type="ChEBI" id="CHEBI:456215"/>
    </ligand>
</feature>
<dbReference type="GO" id="GO:0046496">
    <property type="term" value="P:nicotinamide nucleotide metabolic process"/>
    <property type="evidence" value="ECO:0007669"/>
    <property type="project" value="UniProtKB-UniRule"/>
</dbReference>
<dbReference type="GO" id="GO:0052855">
    <property type="term" value="F:ADP-dependent NAD(P)H-hydrate dehydratase activity"/>
    <property type="evidence" value="ECO:0007669"/>
    <property type="project" value="UniProtKB-UniRule"/>
</dbReference>
<dbReference type="GO" id="GO:0052856">
    <property type="term" value="F:NAD(P)HX epimerase activity"/>
    <property type="evidence" value="ECO:0007669"/>
    <property type="project" value="TreeGrafter"/>
</dbReference>
<protein>
    <recommendedName>
        <fullName evidence="6">ADP-dependent (S)-NAD(P)H-hydrate dehydratase</fullName>
        <ecNumber evidence="6">4.2.1.136</ecNumber>
    </recommendedName>
    <alternativeName>
        <fullName evidence="6">ADP-dependent NAD(P)HX dehydratase</fullName>
    </alternativeName>
</protein>
<evidence type="ECO:0000256" key="7">
    <source>
        <dbReference type="SAM" id="MobiDB-lite"/>
    </source>
</evidence>
<evidence type="ECO:0000256" key="1">
    <source>
        <dbReference type="ARBA" id="ARBA00022741"/>
    </source>
</evidence>
<dbReference type="PANTHER" id="PTHR12592:SF0">
    <property type="entry name" value="ATP-DEPENDENT (S)-NAD(P)H-HYDRATE DEHYDRATASE"/>
    <property type="match status" value="1"/>
</dbReference>
<dbReference type="SUPFAM" id="SSF53613">
    <property type="entry name" value="Ribokinase-like"/>
    <property type="match status" value="1"/>
</dbReference>
<feature type="compositionally biased region" description="Basic residues" evidence="7">
    <location>
        <begin position="1"/>
        <end position="23"/>
    </location>
</feature>
<evidence type="ECO:0000256" key="3">
    <source>
        <dbReference type="ARBA" id="ARBA00022857"/>
    </source>
</evidence>
<evidence type="ECO:0000256" key="6">
    <source>
        <dbReference type="HAMAP-Rule" id="MF_01965"/>
    </source>
</evidence>
<dbReference type="OrthoDB" id="9806925at2"/>
<dbReference type="PROSITE" id="PS51383">
    <property type="entry name" value="YJEF_C_3"/>
    <property type="match status" value="1"/>
</dbReference>
<evidence type="ECO:0000313" key="10">
    <source>
        <dbReference type="Proteomes" id="UP000244893"/>
    </source>
</evidence>
<comment type="catalytic activity">
    <reaction evidence="6">
        <text>(6S)-NADHX + ADP = AMP + phosphate + NADH + H(+)</text>
        <dbReference type="Rhea" id="RHEA:32223"/>
        <dbReference type="ChEBI" id="CHEBI:15378"/>
        <dbReference type="ChEBI" id="CHEBI:43474"/>
        <dbReference type="ChEBI" id="CHEBI:57945"/>
        <dbReference type="ChEBI" id="CHEBI:64074"/>
        <dbReference type="ChEBI" id="CHEBI:456215"/>
        <dbReference type="ChEBI" id="CHEBI:456216"/>
        <dbReference type="EC" id="4.2.1.136"/>
    </reaction>
</comment>
<name>A0A2V1HU16_9MICO</name>
<feature type="binding site" evidence="6">
    <location>
        <position position="140"/>
    </location>
    <ligand>
        <name>(6S)-NADPHX</name>
        <dbReference type="ChEBI" id="CHEBI:64076"/>
    </ligand>
</feature>
<evidence type="ECO:0000256" key="5">
    <source>
        <dbReference type="ARBA" id="ARBA00023239"/>
    </source>
</evidence>
<dbReference type="Gene3D" id="3.40.1190.20">
    <property type="match status" value="1"/>
</dbReference>
<keyword evidence="3 6" id="KW-0521">NADP</keyword>
<feature type="binding site" evidence="6">
    <location>
        <position position="253"/>
    </location>
    <ligand>
        <name>(6S)-NADPHX</name>
        <dbReference type="ChEBI" id="CHEBI:64076"/>
    </ligand>
</feature>
<organism evidence="9 10">
    <name type="scientific">Amnibacterium flavum</name>
    <dbReference type="NCBI Taxonomy" id="2173173"/>
    <lineage>
        <taxon>Bacteria</taxon>
        <taxon>Bacillati</taxon>
        <taxon>Actinomycetota</taxon>
        <taxon>Actinomycetes</taxon>
        <taxon>Micrococcales</taxon>
        <taxon>Microbacteriaceae</taxon>
        <taxon>Amnibacterium</taxon>
    </lineage>
</organism>
<feature type="region of interest" description="Disordered" evidence="7">
    <location>
        <begin position="1"/>
        <end position="54"/>
    </location>
</feature>
<evidence type="ECO:0000256" key="4">
    <source>
        <dbReference type="ARBA" id="ARBA00023027"/>
    </source>
</evidence>
<comment type="caution">
    <text evidence="6">Lacks conserved residue(s) required for the propagation of feature annotation.</text>
</comment>
<dbReference type="PANTHER" id="PTHR12592">
    <property type="entry name" value="ATP-DEPENDENT (S)-NAD(P)H-HYDRATE DEHYDRATASE FAMILY MEMBER"/>
    <property type="match status" value="1"/>
</dbReference>
<comment type="catalytic activity">
    <reaction evidence="6">
        <text>(6S)-NADPHX + ADP = AMP + phosphate + NADPH + H(+)</text>
        <dbReference type="Rhea" id="RHEA:32235"/>
        <dbReference type="ChEBI" id="CHEBI:15378"/>
        <dbReference type="ChEBI" id="CHEBI:43474"/>
        <dbReference type="ChEBI" id="CHEBI:57783"/>
        <dbReference type="ChEBI" id="CHEBI:64076"/>
        <dbReference type="ChEBI" id="CHEBI:456215"/>
        <dbReference type="ChEBI" id="CHEBI:456216"/>
        <dbReference type="EC" id="4.2.1.136"/>
    </reaction>
</comment>
<gene>
    <name evidence="6" type="primary">nnrD</name>
    <name evidence="9" type="ORF">DDQ50_12175</name>
</gene>
<keyword evidence="5 6" id="KW-0456">Lyase</keyword>
<sequence>MGGDGRRRHRPPRTPRRRGHRALRGTGVSTDPEPIDADTLRGWSLPAPGSSKKDRGDVLIIGGARKTPGAVALAGMSALRVGAGRLTLAVADAVAPALAVAFPEAGVTGLPETRAGAVASSAAWRLTDEIDADCIVIGPGLDDADETVELLRNFIPMIGPEARVLLDAYALGALTHDDSLGDSLTGRLALTPNATEAGLLLGREIDCLGSDLLEIADRFGAVVSCQSLIAGPDGALWSIEAGGPGLGTSGSGDVLAGALAGLAARGTDLAEAACWATYLHARAGDRLSERVGPLGFLARELTVELPGLLAELT</sequence>
<keyword evidence="1 6" id="KW-0547">Nucleotide-binding</keyword>
<feature type="binding site" evidence="6">
    <location>
        <position position="70"/>
    </location>
    <ligand>
        <name>(6S)-NADPHX</name>
        <dbReference type="ChEBI" id="CHEBI:64076"/>
    </ligand>
</feature>
<evidence type="ECO:0000259" key="8">
    <source>
        <dbReference type="PROSITE" id="PS51383"/>
    </source>
</evidence>
<dbReference type="GO" id="GO:0005524">
    <property type="term" value="F:ATP binding"/>
    <property type="evidence" value="ECO:0007669"/>
    <property type="project" value="UniProtKB-KW"/>
</dbReference>
<dbReference type="InterPro" id="IPR000631">
    <property type="entry name" value="CARKD"/>
</dbReference>
<dbReference type="AlphaFoldDB" id="A0A2V1HU16"/>
<comment type="cofactor">
    <cofactor evidence="6">
        <name>Mg(2+)</name>
        <dbReference type="ChEBI" id="CHEBI:18420"/>
    </cofactor>
</comment>
<evidence type="ECO:0000313" key="9">
    <source>
        <dbReference type="EMBL" id="PVZ94460.1"/>
    </source>
</evidence>
<dbReference type="EC" id="4.2.1.136" evidence="6"/>
<dbReference type="InterPro" id="IPR029056">
    <property type="entry name" value="Ribokinase-like"/>
</dbReference>
<keyword evidence="2 6" id="KW-0067">ATP-binding</keyword>
<keyword evidence="10" id="KW-1185">Reference proteome</keyword>
<dbReference type="GO" id="GO:0110051">
    <property type="term" value="P:metabolite repair"/>
    <property type="evidence" value="ECO:0007669"/>
    <property type="project" value="TreeGrafter"/>
</dbReference>
<reference evidence="9 10" key="1">
    <citation type="submission" date="2018-05" db="EMBL/GenBank/DDBJ databases">
        <title>Amnibacterium sp. M8JJ-5, whole genome shotgun sequence.</title>
        <authorList>
            <person name="Tuo L."/>
        </authorList>
    </citation>
    <scope>NUCLEOTIDE SEQUENCE [LARGE SCALE GENOMIC DNA]</scope>
    <source>
        <strain evidence="9 10">M8JJ-5</strain>
    </source>
</reference>
<dbReference type="NCBIfam" id="TIGR00196">
    <property type="entry name" value="yjeF_cterm"/>
    <property type="match status" value="1"/>
</dbReference>
<evidence type="ECO:0000256" key="2">
    <source>
        <dbReference type="ARBA" id="ARBA00022840"/>
    </source>
</evidence>
<dbReference type="EMBL" id="QEOP01000002">
    <property type="protein sequence ID" value="PVZ94460.1"/>
    <property type="molecule type" value="Genomic_DNA"/>
</dbReference>
<comment type="caution">
    <text evidence="9">The sequence shown here is derived from an EMBL/GenBank/DDBJ whole genome shotgun (WGS) entry which is preliminary data.</text>
</comment>